<dbReference type="GO" id="GO:0005739">
    <property type="term" value="C:mitochondrion"/>
    <property type="evidence" value="ECO:0007669"/>
    <property type="project" value="TreeGrafter"/>
</dbReference>
<evidence type="ECO:0000256" key="3">
    <source>
        <dbReference type="ARBA" id="ARBA00022737"/>
    </source>
</evidence>
<feature type="repeat" description="PPR" evidence="4">
    <location>
        <begin position="323"/>
        <end position="357"/>
    </location>
</feature>
<evidence type="ECO:0000256" key="5">
    <source>
        <dbReference type="SAM" id="Coils"/>
    </source>
</evidence>
<keyword evidence="8" id="KW-1185">Reference proteome</keyword>
<dbReference type="GO" id="GO:0006396">
    <property type="term" value="P:RNA processing"/>
    <property type="evidence" value="ECO:0007669"/>
    <property type="project" value="TreeGrafter"/>
</dbReference>
<dbReference type="EMBL" id="CM018046">
    <property type="protein sequence ID" value="KAA8526321.1"/>
    <property type="molecule type" value="Genomic_DNA"/>
</dbReference>
<feature type="coiled-coil region" evidence="5">
    <location>
        <begin position="45"/>
        <end position="72"/>
    </location>
</feature>
<dbReference type="Gene3D" id="1.25.40.10">
    <property type="entry name" value="Tetratricopeptide repeat domain"/>
    <property type="match status" value="1"/>
</dbReference>
<organism evidence="7 8">
    <name type="scientific">Nyssa sinensis</name>
    <dbReference type="NCBI Taxonomy" id="561372"/>
    <lineage>
        <taxon>Eukaryota</taxon>
        <taxon>Viridiplantae</taxon>
        <taxon>Streptophyta</taxon>
        <taxon>Embryophyta</taxon>
        <taxon>Tracheophyta</taxon>
        <taxon>Spermatophyta</taxon>
        <taxon>Magnoliopsida</taxon>
        <taxon>eudicotyledons</taxon>
        <taxon>Gunneridae</taxon>
        <taxon>Pentapetalae</taxon>
        <taxon>asterids</taxon>
        <taxon>Cornales</taxon>
        <taxon>Nyssaceae</taxon>
        <taxon>Nyssa</taxon>
    </lineage>
</organism>
<dbReference type="GO" id="GO:0003729">
    <property type="term" value="F:mRNA binding"/>
    <property type="evidence" value="ECO:0007669"/>
    <property type="project" value="TreeGrafter"/>
</dbReference>
<evidence type="ECO:0000256" key="1">
    <source>
        <dbReference type="ARBA" id="ARBA00005474"/>
    </source>
</evidence>
<dbReference type="AlphaFoldDB" id="A0A5J5AAI0"/>
<gene>
    <name evidence="7" type="ORF">F0562_008476</name>
</gene>
<name>A0A5J5AAI0_9ASTE</name>
<dbReference type="NCBIfam" id="TIGR00756">
    <property type="entry name" value="PPR"/>
    <property type="match status" value="1"/>
</dbReference>
<dbReference type="OrthoDB" id="1911783at2759"/>
<evidence type="ECO:0000313" key="8">
    <source>
        <dbReference type="Proteomes" id="UP000325577"/>
    </source>
</evidence>
<keyword evidence="5" id="KW-0175">Coiled coil</keyword>
<dbReference type="Pfam" id="PF13041">
    <property type="entry name" value="PPR_2"/>
    <property type="match status" value="1"/>
</dbReference>
<feature type="domain" description="LOB" evidence="6">
    <location>
        <begin position="1"/>
        <end position="66"/>
    </location>
</feature>
<proteinExistence type="inferred from homology"/>
<evidence type="ECO:0000313" key="7">
    <source>
        <dbReference type="EMBL" id="KAA8526321.1"/>
    </source>
</evidence>
<keyword evidence="3" id="KW-0677">Repeat</keyword>
<evidence type="ECO:0000256" key="4">
    <source>
        <dbReference type="PROSITE-ProRule" id="PRU00708"/>
    </source>
</evidence>
<comment type="similarity">
    <text evidence="1">Belongs to the LOB domain-containing protein family.</text>
</comment>
<comment type="similarity">
    <text evidence="2">Belongs to the PPR family. P subfamily.</text>
</comment>
<dbReference type="PANTHER" id="PTHR47934">
    <property type="entry name" value="PENTATRICOPEPTIDE REPEAT-CONTAINING PROTEIN PET309, MITOCHONDRIAL"/>
    <property type="match status" value="1"/>
</dbReference>
<dbReference type="InterPro" id="IPR002885">
    <property type="entry name" value="PPR_rpt"/>
</dbReference>
<dbReference type="Proteomes" id="UP000325577">
    <property type="component" value="Linkage Group LG3"/>
</dbReference>
<dbReference type="PANTHER" id="PTHR47934:SF6">
    <property type="entry name" value="MITOCHONDRIAL GROUP I INTRON SPLICING FACTOR CCM1-RELATED"/>
    <property type="match status" value="1"/>
</dbReference>
<dbReference type="InterPro" id="IPR004883">
    <property type="entry name" value="LOB"/>
</dbReference>
<dbReference type="InterPro" id="IPR011990">
    <property type="entry name" value="TPR-like_helical_dom_sf"/>
</dbReference>
<protein>
    <recommendedName>
        <fullName evidence="6">LOB domain-containing protein</fullName>
    </recommendedName>
</protein>
<dbReference type="PROSITE" id="PS51375">
    <property type="entry name" value="PPR"/>
    <property type="match status" value="1"/>
</dbReference>
<dbReference type="PROSITE" id="PS50891">
    <property type="entry name" value="LOB"/>
    <property type="match status" value="1"/>
</dbReference>
<reference evidence="7 8" key="1">
    <citation type="submission" date="2019-09" db="EMBL/GenBank/DDBJ databases">
        <title>A chromosome-level genome assembly of the Chinese tupelo Nyssa sinensis.</title>
        <authorList>
            <person name="Yang X."/>
            <person name="Kang M."/>
            <person name="Yang Y."/>
            <person name="Xiong H."/>
            <person name="Wang M."/>
            <person name="Zhang Z."/>
            <person name="Wang Z."/>
            <person name="Wu H."/>
            <person name="Ma T."/>
            <person name="Liu J."/>
            <person name="Xi Z."/>
        </authorList>
    </citation>
    <scope>NUCLEOTIDE SEQUENCE [LARGE SCALE GENOMIC DNA]</scope>
    <source>
        <strain evidence="7">J267</strain>
        <tissue evidence="7">Leaf</tissue>
    </source>
</reference>
<accession>A0A5J5AAI0</accession>
<evidence type="ECO:0000259" key="6">
    <source>
        <dbReference type="PROSITE" id="PS50891"/>
    </source>
</evidence>
<dbReference type="GO" id="GO:0007005">
    <property type="term" value="P:mitochondrion organization"/>
    <property type="evidence" value="ECO:0007669"/>
    <property type="project" value="TreeGrafter"/>
</dbReference>
<sequence length="430" mass="48359">MYGVSKMSKMLGILRQEDRKRAADSLVWEAFLREKDPVLGAYGEYRKAVEEVNLYKTRCQELLEELKLYKSQQSQQTQIQAPVAQDLAAAAAAMWNNINDNVMCINNGIGIRIGGGVSNTNTMNYIHTNGSYSSNHHLHHHMQIPEYQVIREERDVDSHVAIVPPDQNSINQFNKQYFLPVSSSLTLEDSIKAAIEAKTYRQIPDLLNASEKSFQTPNPFAFLSTFPQNHRTQIIDEILQSFIPIRPRSLPRVAYSYLLSYTLQNPNPLPLAFAILQRTLRSGCVPVPQTHLLLTNAWLGCRRQSQSVQDILLEMESFGYRPDCGTCNYLISSLCAVDQLTEAVKVLKSMGRAGCVPNLESYGAVIGAMCAVRRTTDSAEMLKEMVAKIGLTPRQETVVKVVAAMRADREVWKAAEMIEFLEREGFHSGI</sequence>
<evidence type="ECO:0000256" key="2">
    <source>
        <dbReference type="ARBA" id="ARBA00007626"/>
    </source>
</evidence>
<dbReference type="InterPro" id="IPR051114">
    <property type="entry name" value="Mito_RNA_Proc_CCM1"/>
</dbReference>
<dbReference type="Pfam" id="PF03195">
    <property type="entry name" value="LOB"/>
    <property type="match status" value="1"/>
</dbReference>